<dbReference type="EMBL" id="UFRV01000006">
    <property type="protein sequence ID" value="SUT93178.1"/>
    <property type="molecule type" value="Genomic_DNA"/>
</dbReference>
<reference evidence="2 3" key="1">
    <citation type="submission" date="2018-06" db="EMBL/GenBank/DDBJ databases">
        <authorList>
            <consortium name="Pathogen Informatics"/>
            <person name="Doyle S."/>
        </authorList>
    </citation>
    <scope>NUCLEOTIDE SEQUENCE [LARGE SCALE GENOMIC DNA]</scope>
    <source>
        <strain evidence="2 3">NCTC10308</strain>
    </source>
</reference>
<proteinExistence type="predicted"/>
<evidence type="ECO:0000313" key="3">
    <source>
        <dbReference type="Proteomes" id="UP000254227"/>
    </source>
</evidence>
<evidence type="ECO:0000313" key="2">
    <source>
        <dbReference type="EMBL" id="SUT93178.1"/>
    </source>
</evidence>
<gene>
    <name evidence="1" type="ORF">I6G67_08735</name>
    <name evidence="2" type="ORF">NCTC10308_00994</name>
</gene>
<dbReference type="AlphaFoldDB" id="A0A380TWW0"/>
<evidence type="ECO:0000313" key="4">
    <source>
        <dbReference type="Proteomes" id="UP000595107"/>
    </source>
</evidence>
<evidence type="ECO:0000313" key="1">
    <source>
        <dbReference type="EMBL" id="QPS05496.1"/>
    </source>
</evidence>
<dbReference type="RefSeq" id="WP_004693147.1">
    <property type="nucleotide sequence ID" value="NZ_BBTB01000076.1"/>
</dbReference>
<protein>
    <submittedName>
        <fullName evidence="2">Uncharacterized protein</fullName>
    </submittedName>
</protein>
<sequence>MQFESTIVVLGAKASKGEFNGRAYDSTKVFAQSELQEGENFAGFVSTEYSWGTSFNFERIKGIEYPFKAKAVMQIVSNGKDSKTIMLDLVPEKTAPKA</sequence>
<dbReference type="Proteomes" id="UP000254227">
    <property type="component" value="Unassembled WGS sequence"/>
</dbReference>
<accession>A0A380TWW0</accession>
<reference evidence="1 4" key="2">
    <citation type="submission" date="2020-12" db="EMBL/GenBank/DDBJ databases">
        <title>FDA dAtabase for Regulatory Grade micrObial Sequences (FDA-ARGOS): Supporting development and validation of Infectious Disease Dx tests.</title>
        <authorList>
            <person name="Sproer C."/>
            <person name="Gronow S."/>
            <person name="Severitt S."/>
            <person name="Schroder I."/>
            <person name="Tallon L."/>
            <person name="Sadzewicz L."/>
            <person name="Zhao X."/>
            <person name="Boylan J."/>
            <person name="Ott S."/>
            <person name="Bowen H."/>
            <person name="Vavikolanu K."/>
            <person name="Mehta A."/>
            <person name="Aluvathingal J."/>
            <person name="Nadendla S."/>
            <person name="Lowell S."/>
            <person name="Myers T."/>
            <person name="Yan Y."/>
            <person name="Sichtig H."/>
        </authorList>
    </citation>
    <scope>NUCLEOTIDE SEQUENCE [LARGE SCALE GENOMIC DNA]</scope>
    <source>
        <strain evidence="1 4">FDAARGOS_910</strain>
    </source>
</reference>
<name>A0A380TWW0_ACIJO</name>
<dbReference type="Proteomes" id="UP000595107">
    <property type="component" value="Chromosome"/>
</dbReference>
<dbReference type="EMBL" id="CP065666">
    <property type="protein sequence ID" value="QPS05496.1"/>
    <property type="molecule type" value="Genomic_DNA"/>
</dbReference>
<organism evidence="2 3">
    <name type="scientific">Acinetobacter johnsonii</name>
    <dbReference type="NCBI Taxonomy" id="40214"/>
    <lineage>
        <taxon>Bacteria</taxon>
        <taxon>Pseudomonadati</taxon>
        <taxon>Pseudomonadota</taxon>
        <taxon>Gammaproteobacteria</taxon>
        <taxon>Moraxellales</taxon>
        <taxon>Moraxellaceae</taxon>
        <taxon>Acinetobacter</taxon>
    </lineage>
</organism>